<proteinExistence type="predicted"/>
<evidence type="ECO:0000313" key="1">
    <source>
        <dbReference type="EMBL" id="HDM90296.1"/>
    </source>
</evidence>
<gene>
    <name evidence="1" type="ORF">ENG67_03695</name>
</gene>
<reference evidence="1" key="1">
    <citation type="journal article" date="2020" name="mSystems">
        <title>Genome- and Community-Level Interaction Insights into Carbon Utilization and Element Cycling Functions of Hydrothermarchaeota in Hydrothermal Sediment.</title>
        <authorList>
            <person name="Zhou Z."/>
            <person name="Liu Y."/>
            <person name="Xu W."/>
            <person name="Pan J."/>
            <person name="Luo Z.H."/>
            <person name="Li M."/>
        </authorList>
    </citation>
    <scope>NUCLEOTIDE SEQUENCE [LARGE SCALE GENOMIC DNA]</scope>
    <source>
        <strain evidence="1">HyVt-237</strain>
    </source>
</reference>
<dbReference type="Proteomes" id="UP000885931">
    <property type="component" value="Unassembled WGS sequence"/>
</dbReference>
<comment type="caution">
    <text evidence="1">The sequence shown here is derived from an EMBL/GenBank/DDBJ whole genome shotgun (WGS) entry which is preliminary data.</text>
</comment>
<dbReference type="AlphaFoldDB" id="A0A7C0X9E5"/>
<sequence>MNFIGTFVLGLTITTADTLPHEPDPWWGRDKALHFAVSYTAYNVFSSVQGEGGGEPAALALSMGVLKELYDWKIKGSSFSYRDLLYDAGGILLALVLSR</sequence>
<name>A0A7C0X9E5_UNCW3</name>
<accession>A0A7C0X9E5</accession>
<organism evidence="1">
    <name type="scientific">candidate division WOR-3 bacterium</name>
    <dbReference type="NCBI Taxonomy" id="2052148"/>
    <lineage>
        <taxon>Bacteria</taxon>
        <taxon>Bacteria division WOR-3</taxon>
    </lineage>
</organism>
<protein>
    <recommendedName>
        <fullName evidence="2">VanZ-like domain-containing protein</fullName>
    </recommendedName>
</protein>
<evidence type="ECO:0008006" key="2">
    <source>
        <dbReference type="Google" id="ProtNLM"/>
    </source>
</evidence>
<dbReference type="EMBL" id="DRBW01000150">
    <property type="protein sequence ID" value="HDM90296.1"/>
    <property type="molecule type" value="Genomic_DNA"/>
</dbReference>